<keyword evidence="2" id="KW-1133">Transmembrane helix</keyword>
<evidence type="ECO:0000256" key="2">
    <source>
        <dbReference type="SAM" id="Phobius"/>
    </source>
</evidence>
<keyword evidence="2" id="KW-0472">Membrane</keyword>
<protein>
    <submittedName>
        <fullName evidence="3">Uncharacterized protein</fullName>
    </submittedName>
</protein>
<comment type="caution">
    <text evidence="3">The sequence shown here is derived from an EMBL/GenBank/DDBJ whole genome shotgun (WGS) entry which is preliminary data.</text>
</comment>
<proteinExistence type="predicted"/>
<sequence>MRAGELLRQLDRRLLPPLARGMIRLGQGRIRLQVLTGTALLSSVAVLVTAVWAADRRPVGDPSVGDVTRVGVSDGQSIPGYVASSRERLRALLAAPPTGPETETYALVTMAAYLAPERLTPALGGVAVSEVFSRVRLPDVQTQIVRIPALTVPDDVLAGMAELADRKDREARDYQRRSAAVTGDGEHERRMRAYYTSGARVAEQEATAYRSRCSCVYAAVVRADPAVLSRMAARPEVRVVDPAPEVSRLDRAVFTPPLPEQQDVVRPPADTGLPSASDGGAAPLVPPGTGPYPGTWPYPGTGSYPVPGTGEPSGSGSVPVSPGDPTPGDPTPRGSSPGTSSPEPTDSAGATTPAGDSSPRFGTDSPPPPSSGPPSTGS</sequence>
<feature type="region of interest" description="Disordered" evidence="1">
    <location>
        <begin position="251"/>
        <end position="378"/>
    </location>
</feature>
<dbReference type="Proteomes" id="UP001595868">
    <property type="component" value="Unassembled WGS sequence"/>
</dbReference>
<reference evidence="4" key="1">
    <citation type="journal article" date="2019" name="Int. J. Syst. Evol. Microbiol.">
        <title>The Global Catalogue of Microorganisms (GCM) 10K type strain sequencing project: providing services to taxonomists for standard genome sequencing and annotation.</title>
        <authorList>
            <consortium name="The Broad Institute Genomics Platform"/>
            <consortium name="The Broad Institute Genome Sequencing Center for Infectious Disease"/>
            <person name="Wu L."/>
            <person name="Ma J."/>
        </authorList>
    </citation>
    <scope>NUCLEOTIDE SEQUENCE [LARGE SCALE GENOMIC DNA]</scope>
    <source>
        <strain evidence="4">2902at01</strain>
    </source>
</reference>
<accession>A0ABV8KPT7</accession>
<evidence type="ECO:0000313" key="4">
    <source>
        <dbReference type="Proteomes" id="UP001595868"/>
    </source>
</evidence>
<organism evidence="3 4">
    <name type="scientific">Micromonospora zhanjiangensis</name>
    <dbReference type="NCBI Taxonomy" id="1522057"/>
    <lineage>
        <taxon>Bacteria</taxon>
        <taxon>Bacillati</taxon>
        <taxon>Actinomycetota</taxon>
        <taxon>Actinomycetes</taxon>
        <taxon>Micromonosporales</taxon>
        <taxon>Micromonosporaceae</taxon>
        <taxon>Micromonospora</taxon>
    </lineage>
</organism>
<feature type="transmembrane region" description="Helical" evidence="2">
    <location>
        <begin position="32"/>
        <end position="54"/>
    </location>
</feature>
<dbReference type="RefSeq" id="WP_377547867.1">
    <property type="nucleotide sequence ID" value="NZ_JBHSBN010000013.1"/>
</dbReference>
<feature type="compositionally biased region" description="Low complexity" evidence="1">
    <location>
        <begin position="297"/>
        <end position="321"/>
    </location>
</feature>
<name>A0ABV8KPT7_9ACTN</name>
<gene>
    <name evidence="3" type="ORF">ACFOX0_19450</name>
</gene>
<dbReference type="EMBL" id="JBHSBN010000013">
    <property type="protein sequence ID" value="MFC4108094.1"/>
    <property type="molecule type" value="Genomic_DNA"/>
</dbReference>
<feature type="compositionally biased region" description="Low complexity" evidence="1">
    <location>
        <begin position="331"/>
        <end position="347"/>
    </location>
</feature>
<evidence type="ECO:0000256" key="1">
    <source>
        <dbReference type="SAM" id="MobiDB-lite"/>
    </source>
</evidence>
<keyword evidence="2" id="KW-0812">Transmembrane</keyword>
<keyword evidence="4" id="KW-1185">Reference proteome</keyword>
<feature type="compositionally biased region" description="Pro residues" evidence="1">
    <location>
        <begin position="284"/>
        <end position="296"/>
    </location>
</feature>
<evidence type="ECO:0000313" key="3">
    <source>
        <dbReference type="EMBL" id="MFC4108094.1"/>
    </source>
</evidence>